<dbReference type="Pfam" id="PF17170">
    <property type="entry name" value="DUF5128"/>
    <property type="match status" value="1"/>
</dbReference>
<evidence type="ECO:0000313" key="2">
    <source>
        <dbReference type="Proteomes" id="UP001589797"/>
    </source>
</evidence>
<sequence>MNLYLKIIIIFVFLASSFGCNKKTSFENLNTINIGASSITNLSEIIEEIEYVLIEKPNVPINQIDKFFILNDGYLIADTYGNSVVLKFDMLGNFINQIGNYGEGPEEYLQIADVDLFNDYVIFLSADKLLTYSIDGKYLHSEMLDFRPYRFLHSDSSHYLFFIPESMAIELKNKQNDGVLFSYNKGSKESENLIKSIFPKTFNFMGEKNNLFKNDKEILFSTSFCDTIYAIENGNIAEKYALNFGKSQINLSTLYGLDIHQMVSKINSSAFDESAIHIPHLFQNKNFLITAFRKNKKFDFLIYDKKTDRPYLTSKLKNDLDQGPDIGIIKGIDDDYLYAFREPEEFDENQFSKLISADLANPDRKEVFWVLSKYKLKK</sequence>
<accession>A0ABV6FUR9</accession>
<dbReference type="Proteomes" id="UP001589797">
    <property type="component" value="Unassembled WGS sequence"/>
</dbReference>
<name>A0ABV6FUR9_9BACT</name>
<dbReference type="PROSITE" id="PS51257">
    <property type="entry name" value="PROKAR_LIPOPROTEIN"/>
    <property type="match status" value="1"/>
</dbReference>
<evidence type="ECO:0000313" key="1">
    <source>
        <dbReference type="EMBL" id="MFC0263609.1"/>
    </source>
</evidence>
<organism evidence="1 2">
    <name type="scientific">Fontibacter flavus</name>
    <dbReference type="NCBI Taxonomy" id="654838"/>
    <lineage>
        <taxon>Bacteria</taxon>
        <taxon>Pseudomonadati</taxon>
        <taxon>Bacteroidota</taxon>
        <taxon>Cytophagia</taxon>
        <taxon>Cytophagales</taxon>
        <taxon>Cyclobacteriaceae</taxon>
        <taxon>Fontibacter</taxon>
    </lineage>
</organism>
<reference evidence="1 2" key="1">
    <citation type="submission" date="2024-09" db="EMBL/GenBank/DDBJ databases">
        <authorList>
            <person name="Sun Q."/>
            <person name="Mori K."/>
        </authorList>
    </citation>
    <scope>NUCLEOTIDE SEQUENCE [LARGE SCALE GENOMIC DNA]</scope>
    <source>
        <strain evidence="1 2">CCM 7650</strain>
    </source>
</reference>
<gene>
    <name evidence="1" type="ORF">ACFFIP_13030</name>
</gene>
<proteinExistence type="predicted"/>
<keyword evidence="2" id="KW-1185">Reference proteome</keyword>
<protein>
    <submittedName>
        <fullName evidence="1">6-bladed beta-propeller</fullName>
    </submittedName>
</protein>
<dbReference type="EMBL" id="JBHLWI010000036">
    <property type="protein sequence ID" value="MFC0263609.1"/>
    <property type="molecule type" value="Genomic_DNA"/>
</dbReference>
<comment type="caution">
    <text evidence="1">The sequence shown here is derived from an EMBL/GenBank/DDBJ whole genome shotgun (WGS) entry which is preliminary data.</text>
</comment>
<dbReference type="InterPro" id="IPR011042">
    <property type="entry name" value="6-blade_b-propeller_TolB-like"/>
</dbReference>
<dbReference type="RefSeq" id="WP_382388094.1">
    <property type="nucleotide sequence ID" value="NZ_JBHLWI010000036.1"/>
</dbReference>
<dbReference type="Gene3D" id="2.120.10.30">
    <property type="entry name" value="TolB, C-terminal domain"/>
    <property type="match status" value="1"/>
</dbReference>